<keyword evidence="5" id="KW-1185">Reference proteome</keyword>
<dbReference type="CDD" id="cd04301">
    <property type="entry name" value="NAT_SF"/>
    <property type="match status" value="1"/>
</dbReference>
<organism evidence="4 5">
    <name type="scientific">Rivihabitans pingtungensis</name>
    <dbReference type="NCBI Taxonomy" id="1054498"/>
    <lineage>
        <taxon>Bacteria</taxon>
        <taxon>Pseudomonadati</taxon>
        <taxon>Pseudomonadota</taxon>
        <taxon>Betaproteobacteria</taxon>
        <taxon>Neisseriales</taxon>
        <taxon>Aquaspirillaceae</taxon>
        <taxon>Rivihabitans</taxon>
    </lineage>
</organism>
<evidence type="ECO:0000256" key="2">
    <source>
        <dbReference type="ARBA" id="ARBA00023315"/>
    </source>
</evidence>
<gene>
    <name evidence="4" type="ORF">DFR34_1368</name>
</gene>
<evidence type="ECO:0000259" key="3">
    <source>
        <dbReference type="PROSITE" id="PS51186"/>
    </source>
</evidence>
<sequence>MPNSSLLIREARLDDPRDAESVVKLVDSYASDIIGGGKSLTPEARERLIPALIAHPSKLIFLAYQGEESVGLALCFIGFSSFQAKPLINIHDLAVLPNHRGQGIGHRLIDAVAVRGRELGCCKMTLEVRPDNEPGLALYKKAGFNRSMLGNYPYWMMDKSL</sequence>
<dbReference type="InterPro" id="IPR016181">
    <property type="entry name" value="Acyl_CoA_acyltransferase"/>
</dbReference>
<keyword evidence="1 4" id="KW-0808">Transferase</keyword>
<protein>
    <submittedName>
        <fullName evidence="4">Acetyltransferase (GNAT) family protein</fullName>
    </submittedName>
</protein>
<dbReference type="RefSeq" id="WP_110392179.1">
    <property type="nucleotide sequence ID" value="NZ_QJKI01000036.1"/>
</dbReference>
<dbReference type="SUPFAM" id="SSF55729">
    <property type="entry name" value="Acyl-CoA N-acyltransferases (Nat)"/>
    <property type="match status" value="1"/>
</dbReference>
<dbReference type="Proteomes" id="UP000247555">
    <property type="component" value="Unassembled WGS sequence"/>
</dbReference>
<accession>A0A318KBQ3</accession>
<comment type="caution">
    <text evidence="4">The sequence shown here is derived from an EMBL/GenBank/DDBJ whole genome shotgun (WGS) entry which is preliminary data.</text>
</comment>
<evidence type="ECO:0000313" key="5">
    <source>
        <dbReference type="Proteomes" id="UP000247555"/>
    </source>
</evidence>
<dbReference type="OrthoDB" id="9796919at2"/>
<keyword evidence="2" id="KW-0012">Acyltransferase</keyword>
<dbReference type="InterPro" id="IPR050832">
    <property type="entry name" value="Bact_Acetyltransf"/>
</dbReference>
<dbReference type="EMBL" id="QJKI01000036">
    <property type="protein sequence ID" value="PXX73984.1"/>
    <property type="molecule type" value="Genomic_DNA"/>
</dbReference>
<evidence type="ECO:0000256" key="1">
    <source>
        <dbReference type="ARBA" id="ARBA00022679"/>
    </source>
</evidence>
<dbReference type="Gene3D" id="3.40.630.30">
    <property type="match status" value="1"/>
</dbReference>
<feature type="domain" description="N-acetyltransferase" evidence="3">
    <location>
        <begin position="6"/>
        <end position="161"/>
    </location>
</feature>
<dbReference type="Pfam" id="PF00583">
    <property type="entry name" value="Acetyltransf_1"/>
    <property type="match status" value="1"/>
</dbReference>
<evidence type="ECO:0000313" key="4">
    <source>
        <dbReference type="EMBL" id="PXX73984.1"/>
    </source>
</evidence>
<dbReference type="GO" id="GO:0016747">
    <property type="term" value="F:acyltransferase activity, transferring groups other than amino-acyl groups"/>
    <property type="evidence" value="ECO:0007669"/>
    <property type="project" value="InterPro"/>
</dbReference>
<reference evidence="4 5" key="1">
    <citation type="submission" date="2018-05" db="EMBL/GenBank/DDBJ databases">
        <title>Genomic Encyclopedia of Type Strains, Phase IV (KMG-IV): sequencing the most valuable type-strain genomes for metagenomic binning, comparative biology and taxonomic classification.</title>
        <authorList>
            <person name="Goeker M."/>
        </authorList>
    </citation>
    <scope>NUCLEOTIDE SEQUENCE [LARGE SCALE GENOMIC DNA]</scope>
    <source>
        <strain evidence="4 5">DSM 29661</strain>
    </source>
</reference>
<name>A0A318KBQ3_9NEIS</name>
<dbReference type="AlphaFoldDB" id="A0A318KBQ3"/>
<dbReference type="PANTHER" id="PTHR43877">
    <property type="entry name" value="AMINOALKYLPHOSPHONATE N-ACETYLTRANSFERASE-RELATED-RELATED"/>
    <property type="match status" value="1"/>
</dbReference>
<dbReference type="PROSITE" id="PS51186">
    <property type="entry name" value="GNAT"/>
    <property type="match status" value="1"/>
</dbReference>
<dbReference type="InterPro" id="IPR000182">
    <property type="entry name" value="GNAT_dom"/>
</dbReference>
<proteinExistence type="predicted"/>